<sequence>MNALLSLIITHTLSSIDILKMTRSMEDLYIRHHTTSTFLLSLSSSFFLLLLLLLPSLPSIYSETAYTLPTAYFINCGSTHSVNVSARLFVGDSEASPSSFMYQDSSHDASNSSSSVDLYRTARIFKAPSSSYRFKVNSPGSPHFLRLHFYSFVSAGGRLDLSGAIFNVSVQGLTLLPNFSNPAGSANSSTATATVREFLLTVNGDVFAVYFTPIGSSSFAFVNALEFFPVPEGLVPVSIPTSSVGSNGDFMEHRREVLATRYRLNVGGPAVEPGSDTLWRQWGNDSGFLQNPEASQTKTYPDDLDYQYDLTGVDIYTAPRIVYQTVRYLNATDGVYSNVTWRFRVSPNSSHVVRFHFCDILGIGDNTVWFKLSVNDNFTMGIQDKDDYVRLKVPFNQSSVVKSGVDGLIKVSIRNNSGSSQSSSLPLAYLNGLEMMEMIGYWDGKSTATMPKKSHTRLILGVAFGSFGLLLVLVLVGVLALKGRRQKPTDTVSVWSPLPAFAGFGSSHGNKSSDPSISSNSPVLNLHLGLKISLSEILFATNNFDSKLMIGRGGFGNVYRATLRNGTQVAVKRSEPGSSQGLMEFQREIIVLSKIRHRHLVSLIGYCAEKSEMILVYEFMEKGTLREHLYNTDLPVQKNKDLPVLPWKQRLEICIGAAQGLQYLHEGAANGIIHRDVKSTNILLDGNYVAKVADFGLSKLSSSLLDQSQMSTGLKGTFGYLDPEYLKTQQMTEKSDVYAFGVVLLEVLCARPPIDNMLPREQMNLAEWGTANFQKGTLEKIVDPLMSGQINPNSLRKFGETAEKCLKEDDQERPSMADVLWDLQYALQLQGSPVPRQLHEDSTTNGSSMLGFSEVQRLPSFSMSFTEDDSLIRKENEHESLNN</sequence>
<keyword evidence="7" id="KW-0418">Kinase</keyword>
<feature type="transmembrane region" description="Helical" evidence="13">
    <location>
        <begin position="458"/>
        <end position="481"/>
    </location>
</feature>
<dbReference type="PROSITE" id="PS50011">
    <property type="entry name" value="PROTEIN_KINASE_DOM"/>
    <property type="match status" value="1"/>
</dbReference>
<dbReference type="SUPFAM" id="SSF56112">
    <property type="entry name" value="Protein kinase-like (PK-like)"/>
    <property type="match status" value="1"/>
</dbReference>
<dbReference type="PANTHER" id="PTHR27003">
    <property type="entry name" value="OS07G0166700 PROTEIN"/>
    <property type="match status" value="1"/>
</dbReference>
<dbReference type="InterPro" id="IPR001245">
    <property type="entry name" value="Ser-Thr/Tyr_kinase_cat_dom"/>
</dbReference>
<accession>A0A218XCP9</accession>
<dbReference type="CDD" id="cd14066">
    <property type="entry name" value="STKc_IRAK"/>
    <property type="match status" value="1"/>
</dbReference>
<evidence type="ECO:0000256" key="6">
    <source>
        <dbReference type="ARBA" id="ARBA00022741"/>
    </source>
</evidence>
<dbReference type="InterPro" id="IPR045272">
    <property type="entry name" value="ANXUR1/2-like"/>
</dbReference>
<evidence type="ECO:0000259" key="14">
    <source>
        <dbReference type="PROSITE" id="PS50011"/>
    </source>
</evidence>
<keyword evidence="5" id="KW-0732">Signal</keyword>
<dbReference type="SMART" id="SM00220">
    <property type="entry name" value="S_TKc"/>
    <property type="match status" value="1"/>
</dbReference>
<evidence type="ECO:0000256" key="10">
    <source>
        <dbReference type="ARBA" id="ARBA00023136"/>
    </source>
</evidence>
<keyword evidence="9 13" id="KW-1133">Transmembrane helix</keyword>
<evidence type="ECO:0000256" key="12">
    <source>
        <dbReference type="PROSITE-ProRule" id="PRU10141"/>
    </source>
</evidence>
<evidence type="ECO:0000256" key="8">
    <source>
        <dbReference type="ARBA" id="ARBA00022840"/>
    </source>
</evidence>
<comment type="subcellular location">
    <subcellularLocation>
        <location evidence="1">Membrane</location>
        <topology evidence="1">Single-pass type I membrane protein</topology>
    </subcellularLocation>
</comment>
<dbReference type="GO" id="GO:0004674">
    <property type="term" value="F:protein serine/threonine kinase activity"/>
    <property type="evidence" value="ECO:0007669"/>
    <property type="project" value="UniProtKB-KW"/>
</dbReference>
<evidence type="ECO:0000256" key="11">
    <source>
        <dbReference type="ARBA" id="ARBA00023180"/>
    </source>
</evidence>
<evidence type="ECO:0000256" key="13">
    <source>
        <dbReference type="SAM" id="Phobius"/>
    </source>
</evidence>
<dbReference type="GO" id="GO:0004714">
    <property type="term" value="F:transmembrane receptor protein tyrosine kinase activity"/>
    <property type="evidence" value="ECO:0007669"/>
    <property type="project" value="InterPro"/>
</dbReference>
<keyword evidence="2" id="KW-0723">Serine/threonine-protein kinase</keyword>
<keyword evidence="11" id="KW-0325">Glycoprotein</keyword>
<evidence type="ECO:0000256" key="1">
    <source>
        <dbReference type="ARBA" id="ARBA00004479"/>
    </source>
</evidence>
<organism evidence="15 16">
    <name type="scientific">Punica granatum</name>
    <name type="common">Pomegranate</name>
    <dbReference type="NCBI Taxonomy" id="22663"/>
    <lineage>
        <taxon>Eukaryota</taxon>
        <taxon>Viridiplantae</taxon>
        <taxon>Streptophyta</taxon>
        <taxon>Embryophyta</taxon>
        <taxon>Tracheophyta</taxon>
        <taxon>Spermatophyta</taxon>
        <taxon>Magnoliopsida</taxon>
        <taxon>eudicotyledons</taxon>
        <taxon>Gunneridae</taxon>
        <taxon>Pentapetalae</taxon>
        <taxon>rosids</taxon>
        <taxon>malvids</taxon>
        <taxon>Myrtales</taxon>
        <taxon>Lythraceae</taxon>
        <taxon>Punica</taxon>
    </lineage>
</organism>
<keyword evidence="8 12" id="KW-0067">ATP-binding</keyword>
<feature type="binding site" evidence="12">
    <location>
        <position position="572"/>
    </location>
    <ligand>
        <name>ATP</name>
        <dbReference type="ChEBI" id="CHEBI:30616"/>
    </ligand>
</feature>
<dbReference type="Gene3D" id="1.10.510.10">
    <property type="entry name" value="Transferase(Phosphotransferase) domain 1"/>
    <property type="match status" value="1"/>
</dbReference>
<dbReference type="GO" id="GO:0005524">
    <property type="term" value="F:ATP binding"/>
    <property type="evidence" value="ECO:0007669"/>
    <property type="project" value="UniProtKB-UniRule"/>
</dbReference>
<proteinExistence type="predicted"/>
<evidence type="ECO:0000256" key="9">
    <source>
        <dbReference type="ARBA" id="ARBA00022989"/>
    </source>
</evidence>
<keyword evidence="4 13" id="KW-0812">Transmembrane</keyword>
<dbReference type="PROSITE" id="PS00108">
    <property type="entry name" value="PROTEIN_KINASE_ST"/>
    <property type="match status" value="1"/>
</dbReference>
<keyword evidence="3" id="KW-0808">Transferase</keyword>
<gene>
    <name evidence="15" type="ORF">CDL15_Pgr001716</name>
</gene>
<dbReference type="PANTHER" id="PTHR27003:SF398">
    <property type="entry name" value="PROTEIN KINASE DOMAIN-CONTAINING PROTEIN"/>
    <property type="match status" value="1"/>
</dbReference>
<evidence type="ECO:0000313" key="15">
    <source>
        <dbReference type="EMBL" id="OWM82142.1"/>
    </source>
</evidence>
<dbReference type="Proteomes" id="UP000197138">
    <property type="component" value="Unassembled WGS sequence"/>
</dbReference>
<dbReference type="InterPro" id="IPR011009">
    <property type="entry name" value="Kinase-like_dom_sf"/>
</dbReference>
<dbReference type="FunFam" id="1.10.510.10:FF:000252">
    <property type="entry name" value="Receptor-like protein kinase FERONIA"/>
    <property type="match status" value="1"/>
</dbReference>
<evidence type="ECO:0000256" key="7">
    <source>
        <dbReference type="ARBA" id="ARBA00022777"/>
    </source>
</evidence>
<name>A0A218XCP9_PUNGR</name>
<dbReference type="PROSITE" id="PS00107">
    <property type="entry name" value="PROTEIN_KINASE_ATP"/>
    <property type="match status" value="1"/>
</dbReference>
<comment type="caution">
    <text evidence="15">The sequence shown here is derived from an EMBL/GenBank/DDBJ whole genome shotgun (WGS) entry which is preliminary data.</text>
</comment>
<evidence type="ECO:0000256" key="4">
    <source>
        <dbReference type="ARBA" id="ARBA00022692"/>
    </source>
</evidence>
<feature type="domain" description="Protein kinase" evidence="14">
    <location>
        <begin position="544"/>
        <end position="827"/>
    </location>
</feature>
<evidence type="ECO:0000313" key="16">
    <source>
        <dbReference type="Proteomes" id="UP000197138"/>
    </source>
</evidence>
<keyword evidence="10 13" id="KW-0472">Membrane</keyword>
<evidence type="ECO:0000256" key="2">
    <source>
        <dbReference type="ARBA" id="ARBA00022527"/>
    </source>
</evidence>
<dbReference type="InterPro" id="IPR008271">
    <property type="entry name" value="Ser/Thr_kinase_AS"/>
</dbReference>
<dbReference type="InterPro" id="IPR000719">
    <property type="entry name" value="Prot_kinase_dom"/>
</dbReference>
<dbReference type="GO" id="GO:0009506">
    <property type="term" value="C:plasmodesma"/>
    <property type="evidence" value="ECO:0007669"/>
    <property type="project" value="TreeGrafter"/>
</dbReference>
<evidence type="ECO:0000256" key="3">
    <source>
        <dbReference type="ARBA" id="ARBA00022679"/>
    </source>
</evidence>
<dbReference type="Gene3D" id="2.60.120.430">
    <property type="entry name" value="Galactose-binding lectin"/>
    <property type="match status" value="2"/>
</dbReference>
<dbReference type="Pfam" id="PF07714">
    <property type="entry name" value="PK_Tyr_Ser-Thr"/>
    <property type="match status" value="1"/>
</dbReference>
<evidence type="ECO:0000256" key="5">
    <source>
        <dbReference type="ARBA" id="ARBA00022729"/>
    </source>
</evidence>
<dbReference type="FunFam" id="3.30.200.20:FF:000039">
    <property type="entry name" value="receptor-like protein kinase FERONIA"/>
    <property type="match status" value="1"/>
</dbReference>
<reference evidence="16" key="1">
    <citation type="journal article" date="2017" name="Plant J.">
        <title>The pomegranate (Punica granatum L.) genome and the genomics of punicalagin biosynthesis.</title>
        <authorList>
            <person name="Qin G."/>
            <person name="Xu C."/>
            <person name="Ming R."/>
            <person name="Tang H."/>
            <person name="Guyot R."/>
            <person name="Kramer E.M."/>
            <person name="Hu Y."/>
            <person name="Yi X."/>
            <person name="Qi Y."/>
            <person name="Xu X."/>
            <person name="Gao Z."/>
            <person name="Pan H."/>
            <person name="Jian J."/>
            <person name="Tian Y."/>
            <person name="Yue Z."/>
            <person name="Xu Y."/>
        </authorList>
    </citation>
    <scope>NUCLEOTIDE SEQUENCE [LARGE SCALE GENOMIC DNA]</scope>
    <source>
        <strain evidence="16">cv. Dabenzi</strain>
    </source>
</reference>
<protein>
    <recommendedName>
        <fullName evidence="14">Protein kinase domain-containing protein</fullName>
    </recommendedName>
</protein>
<dbReference type="AlphaFoldDB" id="A0A218XCP9"/>
<dbReference type="EMBL" id="MTKT01002011">
    <property type="protein sequence ID" value="OWM82142.1"/>
    <property type="molecule type" value="Genomic_DNA"/>
</dbReference>
<dbReference type="GO" id="GO:0005886">
    <property type="term" value="C:plasma membrane"/>
    <property type="evidence" value="ECO:0007669"/>
    <property type="project" value="TreeGrafter"/>
</dbReference>
<dbReference type="InterPro" id="IPR017441">
    <property type="entry name" value="Protein_kinase_ATP_BS"/>
</dbReference>
<dbReference type="Gene3D" id="3.30.200.20">
    <property type="entry name" value="Phosphorylase Kinase, domain 1"/>
    <property type="match status" value="1"/>
</dbReference>
<feature type="transmembrane region" description="Helical" evidence="13">
    <location>
        <begin position="39"/>
        <end position="57"/>
    </location>
</feature>
<keyword evidence="6 12" id="KW-0547">Nucleotide-binding</keyword>